<feature type="domain" description="TonB C-terminal" evidence="7">
    <location>
        <begin position="214"/>
        <end position="307"/>
    </location>
</feature>
<keyword evidence="2 6" id="KW-0812">Transmembrane</keyword>
<feature type="compositionally biased region" description="Basic and acidic residues" evidence="5">
    <location>
        <begin position="90"/>
        <end position="123"/>
    </location>
</feature>
<comment type="caution">
    <text evidence="8">The sequence shown here is derived from an EMBL/GenBank/DDBJ whole genome shotgun (WGS) entry which is preliminary data.</text>
</comment>
<dbReference type="InterPro" id="IPR037682">
    <property type="entry name" value="TonB_C"/>
</dbReference>
<dbReference type="Pfam" id="PF13103">
    <property type="entry name" value="TonB_2"/>
    <property type="match status" value="1"/>
</dbReference>
<dbReference type="Proteomes" id="UP000524246">
    <property type="component" value="Unassembled WGS sequence"/>
</dbReference>
<dbReference type="PROSITE" id="PS52015">
    <property type="entry name" value="TONB_CTD"/>
    <property type="match status" value="1"/>
</dbReference>
<feature type="region of interest" description="Disordered" evidence="5">
    <location>
        <begin position="72"/>
        <end position="178"/>
    </location>
</feature>
<proteinExistence type="predicted"/>
<dbReference type="AlphaFoldDB" id="A0A7X9FTZ9"/>
<feature type="transmembrane region" description="Helical" evidence="6">
    <location>
        <begin position="20"/>
        <end position="40"/>
    </location>
</feature>
<evidence type="ECO:0000256" key="3">
    <source>
        <dbReference type="ARBA" id="ARBA00022989"/>
    </source>
</evidence>
<dbReference type="GO" id="GO:0055085">
    <property type="term" value="P:transmembrane transport"/>
    <property type="evidence" value="ECO:0007669"/>
    <property type="project" value="InterPro"/>
</dbReference>
<dbReference type="GO" id="GO:0016020">
    <property type="term" value="C:membrane"/>
    <property type="evidence" value="ECO:0007669"/>
    <property type="project" value="UniProtKB-SubCell"/>
</dbReference>
<keyword evidence="4 6" id="KW-0472">Membrane</keyword>
<evidence type="ECO:0000313" key="9">
    <source>
        <dbReference type="Proteomes" id="UP000524246"/>
    </source>
</evidence>
<evidence type="ECO:0000256" key="1">
    <source>
        <dbReference type="ARBA" id="ARBA00004167"/>
    </source>
</evidence>
<dbReference type="SUPFAM" id="SSF74653">
    <property type="entry name" value="TolA/TonB C-terminal domain"/>
    <property type="match status" value="1"/>
</dbReference>
<evidence type="ECO:0000256" key="6">
    <source>
        <dbReference type="SAM" id="Phobius"/>
    </source>
</evidence>
<organism evidence="8 9">
    <name type="scientific">SAR324 cluster bacterium</name>
    <dbReference type="NCBI Taxonomy" id="2024889"/>
    <lineage>
        <taxon>Bacteria</taxon>
        <taxon>Deltaproteobacteria</taxon>
        <taxon>SAR324 cluster</taxon>
    </lineage>
</organism>
<keyword evidence="3 6" id="KW-1133">Transmembrane helix</keyword>
<evidence type="ECO:0000313" key="8">
    <source>
        <dbReference type="EMBL" id="NMC64162.1"/>
    </source>
</evidence>
<dbReference type="NCBIfam" id="TIGR01352">
    <property type="entry name" value="tonB_Cterm"/>
    <property type="match status" value="1"/>
</dbReference>
<protein>
    <submittedName>
        <fullName evidence="8">TonB family protein</fullName>
    </submittedName>
</protein>
<feature type="compositionally biased region" description="Basic and acidic residues" evidence="5">
    <location>
        <begin position="154"/>
        <end position="165"/>
    </location>
</feature>
<evidence type="ECO:0000256" key="4">
    <source>
        <dbReference type="ARBA" id="ARBA00023136"/>
    </source>
</evidence>
<dbReference type="Gene3D" id="3.30.1150.10">
    <property type="match status" value="1"/>
</dbReference>
<sequence>MKQRKKKKIAYKPNNTEAPFLTGTLYSLAGHLLAALLVIFSGPKMGEFGKPIVYSVSIEGGKKLGGIQQLAQTDKAQMAPPKNVSATEPKGSEKAAEKKEEQKVETKSEKAEDAEISLQEKKPTPQPSVKATEAVPKTEATPPKSKGKGEEEEGKGKEKGKKGAKDMGLSQAEDKQLQSAMQRYLGESSNAGGEGFGAAALGPGNGMGGGVVRPPEFFQYFNLLKNHVYQNWRWPGNALRLAVIRFNIAEDGRISEVRIEKSSGDSYYDDLAYRAVLKANPVPPPPRSVYEFFRDTRFHFDSKGNAQVF</sequence>
<reference evidence="8 9" key="1">
    <citation type="journal article" date="2020" name="Biotechnol. Biofuels">
        <title>New insights from the biogas microbiome by comprehensive genome-resolved metagenomics of nearly 1600 species originating from multiple anaerobic digesters.</title>
        <authorList>
            <person name="Campanaro S."/>
            <person name="Treu L."/>
            <person name="Rodriguez-R L.M."/>
            <person name="Kovalovszki A."/>
            <person name="Ziels R.M."/>
            <person name="Maus I."/>
            <person name="Zhu X."/>
            <person name="Kougias P.G."/>
            <person name="Basile A."/>
            <person name="Luo G."/>
            <person name="Schluter A."/>
            <person name="Konstantinidis K.T."/>
            <person name="Angelidaki I."/>
        </authorList>
    </citation>
    <scope>NUCLEOTIDE SEQUENCE [LARGE SCALE GENOMIC DNA]</scope>
    <source>
        <strain evidence="8">AS27yjCOA_65</strain>
    </source>
</reference>
<dbReference type="EMBL" id="JAAZON010000613">
    <property type="protein sequence ID" value="NMC64162.1"/>
    <property type="molecule type" value="Genomic_DNA"/>
</dbReference>
<name>A0A7X9FTZ9_9DELT</name>
<evidence type="ECO:0000259" key="7">
    <source>
        <dbReference type="PROSITE" id="PS52015"/>
    </source>
</evidence>
<comment type="subcellular location">
    <subcellularLocation>
        <location evidence="1">Membrane</location>
        <topology evidence="1">Single-pass membrane protein</topology>
    </subcellularLocation>
</comment>
<gene>
    <name evidence="8" type="ORF">GYA55_13440</name>
</gene>
<evidence type="ECO:0000256" key="5">
    <source>
        <dbReference type="SAM" id="MobiDB-lite"/>
    </source>
</evidence>
<evidence type="ECO:0000256" key="2">
    <source>
        <dbReference type="ARBA" id="ARBA00022692"/>
    </source>
</evidence>
<dbReference type="InterPro" id="IPR006260">
    <property type="entry name" value="TonB/TolA_C"/>
</dbReference>
<accession>A0A7X9FTZ9</accession>